<dbReference type="InterPro" id="IPR014726">
    <property type="entry name" value="Ribosomal_uL2_dom3"/>
</dbReference>
<comment type="similarity">
    <text evidence="1 5">Belongs to the universal ribosomal protein uL2 family.</text>
</comment>
<sequence length="281" mass="30678">MGIKKYKPTSAARRLMTVSDFADITKDAPEKKLTESLKKSGGRNVHGHITRRHQGGGHKRRYRIIDFKRRDKDGVPAKVAAVEYDPNRSANIALLHYADGEKRYIIAPVDLKVGDTVMAGENADIRPGNSLPLINIPVGTVIHNVELKPGRGAQIIRSAGSSGQLMAKEGRYAQVRLPSGAVRMVQIECRATVGQVGNLEHEIIRIGKAGRSRWLGIRPTVRGLAMNPVDHPHGGGEGKSGQGNPHPVSPWGQKTKGLSTRKNKRTDKFIVSVRRPGARSQ</sequence>
<protein>
    <recommendedName>
        <fullName evidence="4 5">Large ribosomal subunit protein uL2</fullName>
    </recommendedName>
</protein>
<dbReference type="HAMAP" id="MF_01320_B">
    <property type="entry name" value="Ribosomal_uL2_B"/>
    <property type="match status" value="1"/>
</dbReference>
<proteinExistence type="inferred from homology"/>
<evidence type="ECO:0000256" key="5">
    <source>
        <dbReference type="HAMAP-Rule" id="MF_01320"/>
    </source>
</evidence>
<dbReference type="Proteomes" id="UP000182229">
    <property type="component" value="Unassembled WGS sequence"/>
</dbReference>
<dbReference type="SUPFAM" id="SSF50104">
    <property type="entry name" value="Translation proteins SH3-like domain"/>
    <property type="match status" value="1"/>
</dbReference>
<evidence type="ECO:0000256" key="1">
    <source>
        <dbReference type="ARBA" id="ARBA00005636"/>
    </source>
</evidence>
<dbReference type="GO" id="GO:0002181">
    <property type="term" value="P:cytoplasmic translation"/>
    <property type="evidence" value="ECO:0007669"/>
    <property type="project" value="TreeGrafter"/>
</dbReference>
<dbReference type="NCBIfam" id="TIGR01171">
    <property type="entry name" value="rplB_bact"/>
    <property type="match status" value="1"/>
</dbReference>
<evidence type="ECO:0000256" key="6">
    <source>
        <dbReference type="SAM" id="MobiDB-lite"/>
    </source>
</evidence>
<evidence type="ECO:0000256" key="4">
    <source>
        <dbReference type="ARBA" id="ARBA00035242"/>
    </source>
</evidence>
<dbReference type="InterPro" id="IPR014722">
    <property type="entry name" value="Rib_uL2_dom2"/>
</dbReference>
<dbReference type="InterPro" id="IPR005880">
    <property type="entry name" value="Ribosomal_uL2_bac/org-type"/>
</dbReference>
<dbReference type="AlphaFoldDB" id="A0A1L9B927"/>
<feature type="region of interest" description="Disordered" evidence="6">
    <location>
        <begin position="225"/>
        <end position="281"/>
    </location>
</feature>
<evidence type="ECO:0000313" key="10">
    <source>
        <dbReference type="Proteomes" id="UP000182229"/>
    </source>
</evidence>
<evidence type="ECO:0000256" key="2">
    <source>
        <dbReference type="ARBA" id="ARBA00022980"/>
    </source>
</evidence>
<feature type="domain" description="Large ribosomal subunit protein uL2 C-terminal" evidence="7">
    <location>
        <begin position="125"/>
        <end position="254"/>
    </location>
</feature>
<evidence type="ECO:0000259" key="7">
    <source>
        <dbReference type="SMART" id="SM01382"/>
    </source>
</evidence>
<dbReference type="Gene3D" id="2.40.50.140">
    <property type="entry name" value="Nucleic acid-binding proteins"/>
    <property type="match status" value="1"/>
</dbReference>
<dbReference type="GO" id="GO:0019843">
    <property type="term" value="F:rRNA binding"/>
    <property type="evidence" value="ECO:0007669"/>
    <property type="project" value="UniProtKB-UniRule"/>
</dbReference>
<evidence type="ECO:0000259" key="8">
    <source>
        <dbReference type="SMART" id="SM01383"/>
    </source>
</evidence>
<reference evidence="10" key="1">
    <citation type="submission" date="2016-11" db="EMBL/GenBank/DDBJ databases">
        <authorList>
            <person name="Shukria A."/>
            <person name="Stevens D.C."/>
        </authorList>
    </citation>
    <scope>NUCLEOTIDE SEQUENCE [LARGE SCALE GENOMIC DNA]</scope>
    <source>
        <strain evidence="10">Cbfe23</strain>
    </source>
</reference>
<comment type="function">
    <text evidence="5">One of the primary rRNA binding proteins. Required for association of the 30S and 50S subunits to form the 70S ribosome, for tRNA binding and peptide bond formation. It has been suggested to have peptidyltransferase activity; this is somewhat controversial. Makes several contacts with the 16S rRNA in the 70S ribosome.</text>
</comment>
<dbReference type="GO" id="GO:0015934">
    <property type="term" value="C:large ribosomal subunit"/>
    <property type="evidence" value="ECO:0007669"/>
    <property type="project" value="InterPro"/>
</dbReference>
<keyword evidence="2 5" id="KW-0689">Ribosomal protein</keyword>
<dbReference type="InterPro" id="IPR022669">
    <property type="entry name" value="Ribosomal_uL2_C"/>
</dbReference>
<keyword evidence="5" id="KW-0699">rRNA-binding</keyword>
<keyword evidence="3 5" id="KW-0687">Ribonucleoprotein</keyword>
<dbReference type="InterPro" id="IPR008991">
    <property type="entry name" value="Translation_prot_SH3-like_sf"/>
</dbReference>
<dbReference type="PANTHER" id="PTHR13691">
    <property type="entry name" value="RIBOSOMAL PROTEIN L2"/>
    <property type="match status" value="1"/>
</dbReference>
<keyword evidence="10" id="KW-1185">Reference proteome</keyword>
<dbReference type="Gene3D" id="4.10.950.10">
    <property type="entry name" value="Ribosomal protein L2, domain 3"/>
    <property type="match status" value="1"/>
</dbReference>
<dbReference type="InterPro" id="IPR002171">
    <property type="entry name" value="Ribosomal_uL2"/>
</dbReference>
<gene>
    <name evidence="5" type="primary">rplB</name>
    <name evidence="9" type="ORF">BON30_21225</name>
</gene>
<reference evidence="9 10" key="2">
    <citation type="submission" date="2016-12" db="EMBL/GenBank/DDBJ databases">
        <title>Draft Genome Sequence of Cystobacter ferrugineus Strain Cbfe23.</title>
        <authorList>
            <person name="Akbar S."/>
            <person name="Dowd S.E."/>
            <person name="Stevens D.C."/>
        </authorList>
    </citation>
    <scope>NUCLEOTIDE SEQUENCE [LARGE SCALE GENOMIC DNA]</scope>
    <source>
        <strain evidence="9 10">Cbfe23</strain>
    </source>
</reference>
<dbReference type="FunFam" id="2.30.30.30:FF:000001">
    <property type="entry name" value="50S ribosomal protein L2"/>
    <property type="match status" value="1"/>
</dbReference>
<dbReference type="SMART" id="SM01382">
    <property type="entry name" value="Ribosomal_L2_C"/>
    <property type="match status" value="1"/>
</dbReference>
<dbReference type="SMART" id="SM01383">
    <property type="entry name" value="Ribosomal_L2"/>
    <property type="match status" value="1"/>
</dbReference>
<name>A0A1L9B927_9BACT</name>
<dbReference type="EMBL" id="MPIN01000005">
    <property type="protein sequence ID" value="OJH38754.1"/>
    <property type="molecule type" value="Genomic_DNA"/>
</dbReference>
<evidence type="ECO:0000256" key="3">
    <source>
        <dbReference type="ARBA" id="ARBA00023274"/>
    </source>
</evidence>
<dbReference type="InterPro" id="IPR012340">
    <property type="entry name" value="NA-bd_OB-fold"/>
</dbReference>
<dbReference type="Gene3D" id="2.30.30.30">
    <property type="match status" value="1"/>
</dbReference>
<comment type="caution">
    <text evidence="9">The sequence shown here is derived from an EMBL/GenBank/DDBJ whole genome shotgun (WGS) entry which is preliminary data.</text>
</comment>
<dbReference type="FunFam" id="2.40.50.140:FF:000003">
    <property type="entry name" value="50S ribosomal protein L2"/>
    <property type="match status" value="1"/>
</dbReference>
<dbReference type="SUPFAM" id="SSF50249">
    <property type="entry name" value="Nucleic acid-binding proteins"/>
    <property type="match status" value="1"/>
</dbReference>
<dbReference type="PANTHER" id="PTHR13691:SF5">
    <property type="entry name" value="LARGE RIBOSOMAL SUBUNIT PROTEIN UL2M"/>
    <property type="match status" value="1"/>
</dbReference>
<organism evidence="9 10">
    <name type="scientific">Cystobacter ferrugineus</name>
    <dbReference type="NCBI Taxonomy" id="83449"/>
    <lineage>
        <taxon>Bacteria</taxon>
        <taxon>Pseudomonadati</taxon>
        <taxon>Myxococcota</taxon>
        <taxon>Myxococcia</taxon>
        <taxon>Myxococcales</taxon>
        <taxon>Cystobacterineae</taxon>
        <taxon>Archangiaceae</taxon>
        <taxon>Cystobacter</taxon>
    </lineage>
</organism>
<dbReference type="PIRSF" id="PIRSF002158">
    <property type="entry name" value="Ribosomal_L2"/>
    <property type="match status" value="1"/>
</dbReference>
<dbReference type="STRING" id="83449.BON30_21225"/>
<feature type="compositionally biased region" description="Basic residues" evidence="6">
    <location>
        <begin position="45"/>
        <end position="59"/>
    </location>
</feature>
<accession>A0A1L9B927</accession>
<dbReference type="InterPro" id="IPR022666">
    <property type="entry name" value="Ribosomal_uL2_RNA-bd_dom"/>
</dbReference>
<dbReference type="RefSeq" id="WP_071900189.1">
    <property type="nucleotide sequence ID" value="NZ_MPIN01000005.1"/>
</dbReference>
<comment type="subunit">
    <text evidence="5">Part of the 50S ribosomal subunit. Forms a bridge to the 30S subunit in the 70S ribosome.</text>
</comment>
<feature type="domain" description="Large ribosomal subunit protein uL2 RNA-binding" evidence="8">
    <location>
        <begin position="42"/>
        <end position="119"/>
    </location>
</feature>
<keyword evidence="5" id="KW-0694">RNA-binding</keyword>
<evidence type="ECO:0000313" key="9">
    <source>
        <dbReference type="EMBL" id="OJH38754.1"/>
    </source>
</evidence>
<feature type="region of interest" description="Disordered" evidence="6">
    <location>
        <begin position="36"/>
        <end position="59"/>
    </location>
</feature>
<dbReference type="GO" id="GO:0003735">
    <property type="term" value="F:structural constituent of ribosome"/>
    <property type="evidence" value="ECO:0007669"/>
    <property type="project" value="InterPro"/>
</dbReference>
<dbReference type="OrthoDB" id="9778722at2"/>
<dbReference type="Pfam" id="PF03947">
    <property type="entry name" value="Ribosomal_L2_C"/>
    <property type="match status" value="1"/>
</dbReference>
<dbReference type="FunFam" id="4.10.950.10:FF:000001">
    <property type="entry name" value="50S ribosomal protein L2"/>
    <property type="match status" value="1"/>
</dbReference>
<dbReference type="Pfam" id="PF00181">
    <property type="entry name" value="Ribosomal_L2_N"/>
    <property type="match status" value="1"/>
</dbReference>
<dbReference type="GO" id="GO:0016740">
    <property type="term" value="F:transferase activity"/>
    <property type="evidence" value="ECO:0007669"/>
    <property type="project" value="InterPro"/>
</dbReference>